<dbReference type="RefSeq" id="WP_121282787.1">
    <property type="nucleotide sequence ID" value="NZ_RCCK01000010.1"/>
</dbReference>
<evidence type="ECO:0008006" key="5">
    <source>
        <dbReference type="Google" id="ProtNLM"/>
    </source>
</evidence>
<dbReference type="Proteomes" id="UP000273898">
    <property type="component" value="Unassembled WGS sequence"/>
</dbReference>
<dbReference type="OrthoDB" id="1494315at2"/>
<accession>A0A497Y9H2</accession>
<gene>
    <name evidence="1" type="ORF">BCL90_0917</name>
    <name evidence="2" type="ORF">E3V97_12745</name>
</gene>
<evidence type="ECO:0000313" key="2">
    <source>
        <dbReference type="EMBL" id="TFB31458.1"/>
    </source>
</evidence>
<protein>
    <recommendedName>
        <fullName evidence="5">Lipoprotein</fullName>
    </recommendedName>
</protein>
<evidence type="ECO:0000313" key="3">
    <source>
        <dbReference type="Proteomes" id="UP000273898"/>
    </source>
</evidence>
<name>A0A497Y9H2_9SPHI</name>
<reference evidence="2 4" key="2">
    <citation type="submission" date="2019-03" db="EMBL/GenBank/DDBJ databases">
        <authorList>
            <person name="He R.-H."/>
        </authorList>
    </citation>
    <scope>NUCLEOTIDE SEQUENCE [LARGE SCALE GENOMIC DNA]</scope>
    <source>
        <strain evidence="2 4">DSM 19624</strain>
    </source>
</reference>
<evidence type="ECO:0000313" key="1">
    <source>
        <dbReference type="EMBL" id="RLJ80173.1"/>
    </source>
</evidence>
<organism evidence="1 3">
    <name type="scientific">Pedobacter alluvionis</name>
    <dbReference type="NCBI Taxonomy" id="475253"/>
    <lineage>
        <taxon>Bacteria</taxon>
        <taxon>Pseudomonadati</taxon>
        <taxon>Bacteroidota</taxon>
        <taxon>Sphingobacteriia</taxon>
        <taxon>Sphingobacteriales</taxon>
        <taxon>Sphingobacteriaceae</taxon>
        <taxon>Pedobacter</taxon>
    </lineage>
</organism>
<evidence type="ECO:0000313" key="4">
    <source>
        <dbReference type="Proteomes" id="UP000297429"/>
    </source>
</evidence>
<sequence>MKNIKFVFLGLTISFAACQSANKNDQHKTDSVSTVKSATTQAMDERFLIVAGKSIGEISLGENMEQVGEKLGRPDAGDAAMGKACGIWYSNDSTGKHPNEIAVYSSYRDTSMLVKDVKQIRITANKFKTKDGLATGTTLEDTKQKFPAIEKLSSYLNEDKDTVTVYDAKKEGIGFEFLKGKSISITVHPVNTSVNATYLTLHPGWKLIN</sequence>
<dbReference type="EMBL" id="RCCK01000010">
    <property type="protein sequence ID" value="RLJ80173.1"/>
    <property type="molecule type" value="Genomic_DNA"/>
</dbReference>
<comment type="caution">
    <text evidence="1">The sequence shown here is derived from an EMBL/GenBank/DDBJ whole genome shotgun (WGS) entry which is preliminary data.</text>
</comment>
<dbReference type="AlphaFoldDB" id="A0A497Y9H2"/>
<dbReference type="EMBL" id="SOPX01000002">
    <property type="protein sequence ID" value="TFB31458.1"/>
    <property type="molecule type" value="Genomic_DNA"/>
</dbReference>
<proteinExistence type="predicted"/>
<reference evidence="1 3" key="1">
    <citation type="submission" date="2018-10" db="EMBL/GenBank/DDBJ databases">
        <title>Genomic Encyclopedia of Archaeal and Bacterial Type Strains, Phase II (KMG-II): from individual species to whole genera.</title>
        <authorList>
            <person name="Goeker M."/>
        </authorList>
    </citation>
    <scope>NUCLEOTIDE SEQUENCE [LARGE SCALE GENOMIC DNA]</scope>
    <source>
        <strain evidence="1 3">DSM 19624</strain>
    </source>
</reference>
<keyword evidence="4" id="KW-1185">Reference proteome</keyword>
<dbReference type="PROSITE" id="PS51257">
    <property type="entry name" value="PROKAR_LIPOPROTEIN"/>
    <property type="match status" value="1"/>
</dbReference>
<dbReference type="Proteomes" id="UP000297429">
    <property type="component" value="Unassembled WGS sequence"/>
</dbReference>